<dbReference type="InterPro" id="IPR050523">
    <property type="entry name" value="AKR_Detox_Biosynth"/>
</dbReference>
<gene>
    <name evidence="5" type="ORF">G7Z17_g262</name>
</gene>
<dbReference type="PANTHER" id="PTHR43364:SF7">
    <property type="entry name" value="NADP-DEPENDENT OXIDOREDUCTASE DOMAIN-CONTAINING PROTEIN-RELATED"/>
    <property type="match status" value="1"/>
</dbReference>
<name>A0A9P5HKM6_9HYPO</name>
<protein>
    <recommendedName>
        <fullName evidence="4">NADP-dependent oxidoreductase domain-containing protein</fullName>
    </recommendedName>
</protein>
<dbReference type="AlphaFoldDB" id="A0A9P5HKM6"/>
<dbReference type="GO" id="GO:0016491">
    <property type="term" value="F:oxidoreductase activity"/>
    <property type="evidence" value="ECO:0007669"/>
    <property type="project" value="UniProtKB-KW"/>
</dbReference>
<dbReference type="SUPFAM" id="SSF51430">
    <property type="entry name" value="NAD(P)-linked oxidoreductase"/>
    <property type="match status" value="1"/>
</dbReference>
<dbReference type="InterPro" id="IPR036812">
    <property type="entry name" value="NAD(P)_OxRdtase_dom_sf"/>
</dbReference>
<evidence type="ECO:0000256" key="3">
    <source>
        <dbReference type="ARBA" id="ARBA00038157"/>
    </source>
</evidence>
<feature type="domain" description="NADP-dependent oxidoreductase" evidence="4">
    <location>
        <begin position="31"/>
        <end position="333"/>
    </location>
</feature>
<dbReference type="PANTHER" id="PTHR43364">
    <property type="entry name" value="NADH-SPECIFIC METHYLGLYOXAL REDUCTASE-RELATED"/>
    <property type="match status" value="1"/>
</dbReference>
<evidence type="ECO:0000259" key="4">
    <source>
        <dbReference type="Pfam" id="PF00248"/>
    </source>
</evidence>
<dbReference type="EMBL" id="JAANBB010000002">
    <property type="protein sequence ID" value="KAF7557950.1"/>
    <property type="molecule type" value="Genomic_DNA"/>
</dbReference>
<dbReference type="InterPro" id="IPR023210">
    <property type="entry name" value="NADP_OxRdtase_dom"/>
</dbReference>
<keyword evidence="1" id="KW-0521">NADP</keyword>
<accession>A0A9P5HKM6</accession>
<evidence type="ECO:0000313" key="6">
    <source>
        <dbReference type="Proteomes" id="UP000722485"/>
    </source>
</evidence>
<dbReference type="OrthoDB" id="48988at2759"/>
<dbReference type="Gene3D" id="3.20.20.100">
    <property type="entry name" value="NADP-dependent oxidoreductase domain"/>
    <property type="match status" value="1"/>
</dbReference>
<proteinExistence type="inferred from homology"/>
<evidence type="ECO:0000313" key="5">
    <source>
        <dbReference type="EMBL" id="KAF7557950.1"/>
    </source>
</evidence>
<keyword evidence="6" id="KW-1185">Reference proteome</keyword>
<sequence>MAPPFPPAPPAKSALGRYRLLAPSAAVRVSPICLGAMGFGDAGKARMGECSKDKAFEILDTFKELGGNFIDTANGYQNGESETWLGEWLSSRNNRDEIVLATKYSGSFVPHLNQKVQANFCGNGTKSMRLSVESSLKRLQTSYIDILYVHWWDYATTIPELMRTHNSLVESGKVNYLGISDTPAWVVAKANQYARDHGLAPFVVYQGLWNASIRDSSVTLSLCMDEGMGLLPYGTLGQGRFQTEAAFKEREVNNPGRKSKPKQVEKAVSKVLEELSNKKSTKLTSVAMAYIQNKAPYVFPLVGCRTLEHLKSNIEALSISLDEEEMAQIEKVYNFDPGFPHTFLSGTLFGDDDTIPEVPHGPGDVWLTSVSTNIDWVEQPKPIKPAQQ</sequence>
<evidence type="ECO:0000256" key="2">
    <source>
        <dbReference type="ARBA" id="ARBA00023002"/>
    </source>
</evidence>
<dbReference type="Pfam" id="PF00248">
    <property type="entry name" value="Aldo_ket_red"/>
    <property type="match status" value="1"/>
</dbReference>
<evidence type="ECO:0000256" key="1">
    <source>
        <dbReference type="ARBA" id="ARBA00022857"/>
    </source>
</evidence>
<reference evidence="5" key="1">
    <citation type="submission" date="2020-03" db="EMBL/GenBank/DDBJ databases">
        <title>Draft Genome Sequence of Cylindrodendrum hubeiense.</title>
        <authorList>
            <person name="Buettner E."/>
            <person name="Kellner H."/>
        </authorList>
    </citation>
    <scope>NUCLEOTIDE SEQUENCE</scope>
    <source>
        <strain evidence="5">IHI 201604</strain>
    </source>
</reference>
<comment type="similarity">
    <text evidence="3">Belongs to the aldo/keto reductase family. Aldo/keto reductase 2 subfamily.</text>
</comment>
<keyword evidence="2" id="KW-0560">Oxidoreductase</keyword>
<organism evidence="5 6">
    <name type="scientific">Cylindrodendrum hubeiense</name>
    <dbReference type="NCBI Taxonomy" id="595255"/>
    <lineage>
        <taxon>Eukaryota</taxon>
        <taxon>Fungi</taxon>
        <taxon>Dikarya</taxon>
        <taxon>Ascomycota</taxon>
        <taxon>Pezizomycotina</taxon>
        <taxon>Sordariomycetes</taxon>
        <taxon>Hypocreomycetidae</taxon>
        <taxon>Hypocreales</taxon>
        <taxon>Nectriaceae</taxon>
        <taxon>Cylindrodendrum</taxon>
    </lineage>
</organism>
<comment type="caution">
    <text evidence="5">The sequence shown here is derived from an EMBL/GenBank/DDBJ whole genome shotgun (WGS) entry which is preliminary data.</text>
</comment>
<dbReference type="Proteomes" id="UP000722485">
    <property type="component" value="Unassembled WGS sequence"/>
</dbReference>